<comment type="caution">
    <text evidence="2">The sequence shown here is derived from an EMBL/GenBank/DDBJ whole genome shotgun (WGS) entry which is preliminary data.</text>
</comment>
<dbReference type="AlphaFoldDB" id="A0A286U5N8"/>
<dbReference type="OrthoDB" id="2552978at2759"/>
<accession>A0A286U5N8</accession>
<dbReference type="InParanoid" id="A0A286U5N8"/>
<feature type="region of interest" description="Disordered" evidence="1">
    <location>
        <begin position="145"/>
        <end position="201"/>
    </location>
</feature>
<reference evidence="2 3" key="1">
    <citation type="journal article" date="2017" name="Mol. Ecol.">
        <title>Comparative and population genomic landscape of Phellinus noxius: A hypervariable fungus causing root rot in trees.</title>
        <authorList>
            <person name="Chung C.L."/>
            <person name="Lee T.J."/>
            <person name="Akiba M."/>
            <person name="Lee H.H."/>
            <person name="Kuo T.H."/>
            <person name="Liu D."/>
            <person name="Ke H.M."/>
            <person name="Yokoi T."/>
            <person name="Roa M.B."/>
            <person name="Lu M.J."/>
            <person name="Chang Y.Y."/>
            <person name="Ann P.J."/>
            <person name="Tsai J.N."/>
            <person name="Chen C.Y."/>
            <person name="Tzean S.S."/>
            <person name="Ota Y."/>
            <person name="Hattori T."/>
            <person name="Sahashi N."/>
            <person name="Liou R.F."/>
            <person name="Kikuchi T."/>
            <person name="Tsai I.J."/>
        </authorList>
    </citation>
    <scope>NUCLEOTIDE SEQUENCE [LARGE SCALE GENOMIC DNA]</scope>
    <source>
        <strain evidence="2 3">FFPRI411160</strain>
    </source>
</reference>
<organism evidence="2 3">
    <name type="scientific">Pyrrhoderma noxium</name>
    <dbReference type="NCBI Taxonomy" id="2282107"/>
    <lineage>
        <taxon>Eukaryota</taxon>
        <taxon>Fungi</taxon>
        <taxon>Dikarya</taxon>
        <taxon>Basidiomycota</taxon>
        <taxon>Agaricomycotina</taxon>
        <taxon>Agaricomycetes</taxon>
        <taxon>Hymenochaetales</taxon>
        <taxon>Hymenochaetaceae</taxon>
        <taxon>Pyrrhoderma</taxon>
    </lineage>
</organism>
<evidence type="ECO:0000313" key="3">
    <source>
        <dbReference type="Proteomes" id="UP000217199"/>
    </source>
</evidence>
<feature type="compositionally biased region" description="Basic and acidic residues" evidence="1">
    <location>
        <begin position="176"/>
        <end position="193"/>
    </location>
</feature>
<evidence type="ECO:0000313" key="2">
    <source>
        <dbReference type="EMBL" id="PAV14906.1"/>
    </source>
</evidence>
<feature type="compositionally biased region" description="Basic and acidic residues" evidence="1">
    <location>
        <begin position="24"/>
        <end position="35"/>
    </location>
</feature>
<keyword evidence="3" id="KW-1185">Reference proteome</keyword>
<feature type="region of interest" description="Disordered" evidence="1">
    <location>
        <begin position="24"/>
        <end position="68"/>
    </location>
</feature>
<dbReference type="Proteomes" id="UP000217199">
    <property type="component" value="Unassembled WGS sequence"/>
</dbReference>
<dbReference type="STRING" id="2282107.A0A286U5N8"/>
<name>A0A286U5N8_9AGAM</name>
<protein>
    <submittedName>
        <fullName evidence="2">Uncharacterized protein</fullName>
    </submittedName>
</protein>
<proteinExistence type="predicted"/>
<dbReference type="EMBL" id="NBII01000011">
    <property type="protein sequence ID" value="PAV14906.1"/>
    <property type="molecule type" value="Genomic_DNA"/>
</dbReference>
<sequence length="201" mass="22837">MLPQPKQQDAFFLSASEIAELRHTKQQKALEDARSTRLSALRAAGDEEDEDNNDDDGDHWGDSDEEPDEVQRMLMERTATHLRGAENRTLLTARILANHGADKRFAFLRGRWKRAWLRAQAQAIAKARADAERDKYKVGLMGLNNYADSDEEDPPSSGGEKPPPVLVTNEADSEVSELKKQEMRRARAREWAAKRRLQTQN</sequence>
<evidence type="ECO:0000256" key="1">
    <source>
        <dbReference type="SAM" id="MobiDB-lite"/>
    </source>
</evidence>
<feature type="compositionally biased region" description="Acidic residues" evidence="1">
    <location>
        <begin position="46"/>
        <end position="68"/>
    </location>
</feature>
<gene>
    <name evidence="2" type="ORF">PNOK_0945900</name>
</gene>